<proteinExistence type="predicted"/>
<keyword evidence="2" id="KW-1185">Reference proteome</keyword>
<comment type="caution">
    <text evidence="1">The sequence shown here is derived from an EMBL/GenBank/DDBJ whole genome shotgun (WGS) entry which is preliminary data.</text>
</comment>
<organism evidence="1 2">
    <name type="scientific">Neophaeococcomyces mojaviensis</name>
    <dbReference type="NCBI Taxonomy" id="3383035"/>
    <lineage>
        <taxon>Eukaryota</taxon>
        <taxon>Fungi</taxon>
        <taxon>Dikarya</taxon>
        <taxon>Ascomycota</taxon>
        <taxon>Pezizomycotina</taxon>
        <taxon>Eurotiomycetes</taxon>
        <taxon>Chaetothyriomycetidae</taxon>
        <taxon>Chaetothyriales</taxon>
        <taxon>Chaetothyriales incertae sedis</taxon>
        <taxon>Neophaeococcomyces</taxon>
    </lineage>
</organism>
<sequence>MSWYVPNYNPINHPNRVGSTSGTHLQTQVPHTQPVIPQHVVRGFGPSATTTYYSQIVHPNVAGFTFPAPSAPSAPRVDMYGQFHSPPAFQRQPQQQPQANNPYQTQAHTISGTTQQPQMSNPYRPQLNMTPGTTQQPQVNNAYQAQAHMVPGTAQQPNF</sequence>
<evidence type="ECO:0000313" key="2">
    <source>
        <dbReference type="Proteomes" id="UP001172386"/>
    </source>
</evidence>
<dbReference type="EMBL" id="JAPDRQ010000015">
    <property type="protein sequence ID" value="KAJ9662497.1"/>
    <property type="molecule type" value="Genomic_DNA"/>
</dbReference>
<dbReference type="Proteomes" id="UP001172386">
    <property type="component" value="Unassembled WGS sequence"/>
</dbReference>
<protein>
    <submittedName>
        <fullName evidence="1">Uncharacterized protein</fullName>
    </submittedName>
</protein>
<reference evidence="1" key="1">
    <citation type="submission" date="2022-10" db="EMBL/GenBank/DDBJ databases">
        <title>Culturing micro-colonial fungi from biological soil crusts in the Mojave desert and describing Neophaeococcomyces mojavensis, and introducing the new genera and species Taxawa tesnikishii.</title>
        <authorList>
            <person name="Kurbessoian T."/>
            <person name="Stajich J.E."/>
        </authorList>
    </citation>
    <scope>NUCLEOTIDE SEQUENCE</scope>
    <source>
        <strain evidence="1">JES_112</strain>
    </source>
</reference>
<gene>
    <name evidence="1" type="ORF">H2198_001386</name>
</gene>
<name>A0ACC3AHC8_9EURO</name>
<accession>A0ACC3AHC8</accession>
<evidence type="ECO:0000313" key="1">
    <source>
        <dbReference type="EMBL" id="KAJ9662497.1"/>
    </source>
</evidence>